<sequence length="67" mass="7398">MSDGLRGDLFRIGSLSLADAYVSVLNDAKRQETHYERIWRIAGCPILCGDARLQRDVSRLDAGACSD</sequence>
<dbReference type="AlphaFoldDB" id="A0AAX3J1F2"/>
<evidence type="ECO:0000313" key="2">
    <source>
        <dbReference type="Proteomes" id="UP000433737"/>
    </source>
</evidence>
<organism evidence="1 2">
    <name type="scientific">Pantoea brenneri</name>
    <dbReference type="NCBI Taxonomy" id="472694"/>
    <lineage>
        <taxon>Bacteria</taxon>
        <taxon>Pseudomonadati</taxon>
        <taxon>Pseudomonadota</taxon>
        <taxon>Gammaproteobacteria</taxon>
        <taxon>Enterobacterales</taxon>
        <taxon>Erwiniaceae</taxon>
        <taxon>Pantoea</taxon>
    </lineage>
</organism>
<evidence type="ECO:0008006" key="3">
    <source>
        <dbReference type="Google" id="ProtNLM"/>
    </source>
</evidence>
<reference evidence="1 2" key="1">
    <citation type="submission" date="2019-10" db="EMBL/GenBank/DDBJ databases">
        <authorList>
            <person name="Karimi E."/>
        </authorList>
    </citation>
    <scope>NUCLEOTIDE SEQUENCE [LARGE SCALE GENOMIC DNA]</scope>
    <source>
        <strain evidence="1">Pantoea sp. 111</strain>
    </source>
</reference>
<gene>
    <name evidence="1" type="ORF">PANT111_120025</name>
</gene>
<name>A0AAX3J1F2_9GAMM</name>
<accession>A0AAX3J1F2</accession>
<evidence type="ECO:0000313" key="1">
    <source>
        <dbReference type="EMBL" id="VXB11867.1"/>
    </source>
</evidence>
<protein>
    <recommendedName>
        <fullName evidence="3">Type II toxin-antitoxin system VapC family toxin</fullName>
    </recommendedName>
</protein>
<comment type="caution">
    <text evidence="1">The sequence shown here is derived from an EMBL/GenBank/DDBJ whole genome shotgun (WGS) entry which is preliminary data.</text>
</comment>
<dbReference type="Proteomes" id="UP000433737">
    <property type="component" value="Unassembled WGS sequence"/>
</dbReference>
<dbReference type="EMBL" id="CABWMH010000004">
    <property type="protein sequence ID" value="VXB11867.1"/>
    <property type="molecule type" value="Genomic_DNA"/>
</dbReference>
<proteinExistence type="predicted"/>